<comment type="caution">
    <text evidence="2">The sequence shown here is derived from an EMBL/GenBank/DDBJ whole genome shotgun (WGS) entry which is preliminary data.</text>
</comment>
<evidence type="ECO:0000313" key="2">
    <source>
        <dbReference type="EMBL" id="GAA4411591.1"/>
    </source>
</evidence>
<proteinExistence type="predicted"/>
<keyword evidence="1" id="KW-0732">Signal</keyword>
<dbReference type="EMBL" id="BAABHB010000008">
    <property type="protein sequence ID" value="GAA4411591.1"/>
    <property type="molecule type" value="Genomic_DNA"/>
</dbReference>
<feature type="chain" id="PRO_5045352970" description="Por secretion system C-terminal sorting domain-containing protein" evidence="1">
    <location>
        <begin position="26"/>
        <end position="133"/>
    </location>
</feature>
<feature type="signal peptide" evidence="1">
    <location>
        <begin position="1"/>
        <end position="25"/>
    </location>
</feature>
<accession>A0ABP8KPA7</accession>
<dbReference type="RefSeq" id="WP_345269474.1">
    <property type="nucleotide sequence ID" value="NZ_BAABHB010000008.1"/>
</dbReference>
<reference evidence="3" key="1">
    <citation type="journal article" date="2019" name="Int. J. Syst. Evol. Microbiol.">
        <title>The Global Catalogue of Microorganisms (GCM) 10K type strain sequencing project: providing services to taxonomists for standard genome sequencing and annotation.</title>
        <authorList>
            <consortium name="The Broad Institute Genomics Platform"/>
            <consortium name="The Broad Institute Genome Sequencing Center for Infectious Disease"/>
            <person name="Wu L."/>
            <person name="Ma J."/>
        </authorList>
    </citation>
    <scope>NUCLEOTIDE SEQUENCE [LARGE SCALE GENOMIC DNA]</scope>
    <source>
        <strain evidence="3">JCM 17925</strain>
    </source>
</reference>
<dbReference type="Proteomes" id="UP001500936">
    <property type="component" value="Unassembled WGS sequence"/>
</dbReference>
<evidence type="ECO:0008006" key="4">
    <source>
        <dbReference type="Google" id="ProtNLM"/>
    </source>
</evidence>
<protein>
    <recommendedName>
        <fullName evidence="4">Por secretion system C-terminal sorting domain-containing protein</fullName>
    </recommendedName>
</protein>
<keyword evidence="3" id="KW-1185">Reference proteome</keyword>
<gene>
    <name evidence="2" type="ORF">GCM10023187_37690</name>
</gene>
<evidence type="ECO:0000256" key="1">
    <source>
        <dbReference type="SAM" id="SignalP"/>
    </source>
</evidence>
<sequence>MKTFVQPAAKILMGALVLVSSLAVGQGDGPDKKSFAVAMYPAADASKVWMSVEKPNDDRRLQVEMRDDKGQILYSGVISKKTKAFHQRFDLSQVKDGLYTFRISDGQESAERSFRLSTPGVQEALPQRMITMN</sequence>
<name>A0ABP8KPA7_9BACT</name>
<organism evidence="2 3">
    <name type="scientific">Nibrella viscosa</name>
    <dbReference type="NCBI Taxonomy" id="1084524"/>
    <lineage>
        <taxon>Bacteria</taxon>
        <taxon>Pseudomonadati</taxon>
        <taxon>Bacteroidota</taxon>
        <taxon>Cytophagia</taxon>
        <taxon>Cytophagales</taxon>
        <taxon>Spirosomataceae</taxon>
        <taxon>Nibrella</taxon>
    </lineage>
</organism>
<evidence type="ECO:0000313" key="3">
    <source>
        <dbReference type="Proteomes" id="UP001500936"/>
    </source>
</evidence>